<dbReference type="Pfam" id="PF13416">
    <property type="entry name" value="SBP_bac_8"/>
    <property type="match status" value="1"/>
</dbReference>
<name>A0A512NA78_9HYPH</name>
<comment type="subcellular location">
    <subcellularLocation>
        <location evidence="1">Periplasm</location>
    </subcellularLocation>
</comment>
<evidence type="ECO:0000256" key="2">
    <source>
        <dbReference type="ARBA" id="ARBA00008520"/>
    </source>
</evidence>
<sequence length="345" mass="37827">MLGSLAGASVALPYFWTRRAEAAQQLTVRTPGGAYDEVKRATVYEPFQKATGIEIVPVAATVAKLLAMHRSGQMEVDLIDTGDDVLLQLDQAGALEPLDLKKFKRTNPDDIEATVKHKAFVGSFNYAMLMGYHTAAYPKGKEPKSWAEFWDIKAFPGPRTLADMASGAPDLEFALLADGVAMDKLYPLDIPRAFKSLSRVRPAITKFWDTGALSAQMLADKEVVLAALWSTRLGVAIDKGAPLGAQWNQNAVLGQAYGIPKGSKASEAAFTFIDFSLSPEIQAAWLKAYKAIPVNQKAYPATSPELMDPDTKVPWTKSKGYVRDIVWWSENRTKVNAAWSKWLAQ</sequence>
<evidence type="ECO:0000256" key="1">
    <source>
        <dbReference type="ARBA" id="ARBA00004418"/>
    </source>
</evidence>
<dbReference type="GO" id="GO:0015888">
    <property type="term" value="P:thiamine transport"/>
    <property type="evidence" value="ECO:0007669"/>
    <property type="project" value="TreeGrafter"/>
</dbReference>
<dbReference type="GO" id="GO:0030976">
    <property type="term" value="F:thiamine pyrophosphate binding"/>
    <property type="evidence" value="ECO:0007669"/>
    <property type="project" value="TreeGrafter"/>
</dbReference>
<dbReference type="CDD" id="cd13589">
    <property type="entry name" value="PBP2_polyamine_RpCGA009"/>
    <property type="match status" value="1"/>
</dbReference>
<gene>
    <name evidence="6" type="ORF">RSO01_30500</name>
</gene>
<proteinExistence type="inferred from homology"/>
<keyword evidence="7" id="KW-1185">Reference proteome</keyword>
<keyword evidence="3" id="KW-0813">Transport</keyword>
<organism evidence="6 7">
    <name type="scientific">Reyranella soli</name>
    <dbReference type="NCBI Taxonomy" id="1230389"/>
    <lineage>
        <taxon>Bacteria</taxon>
        <taxon>Pseudomonadati</taxon>
        <taxon>Pseudomonadota</taxon>
        <taxon>Alphaproteobacteria</taxon>
        <taxon>Hyphomicrobiales</taxon>
        <taxon>Reyranellaceae</taxon>
        <taxon>Reyranella</taxon>
    </lineage>
</organism>
<comment type="similarity">
    <text evidence="2">Belongs to the bacterial solute-binding protein 1 family.</text>
</comment>
<comment type="caution">
    <text evidence="6">The sequence shown here is derived from an EMBL/GenBank/DDBJ whole genome shotgun (WGS) entry which is preliminary data.</text>
</comment>
<keyword evidence="5" id="KW-0574">Periplasm</keyword>
<dbReference type="Gene3D" id="3.40.190.10">
    <property type="entry name" value="Periplasmic binding protein-like II"/>
    <property type="match status" value="2"/>
</dbReference>
<evidence type="ECO:0000313" key="6">
    <source>
        <dbReference type="EMBL" id="GEP55884.1"/>
    </source>
</evidence>
<evidence type="ECO:0000313" key="7">
    <source>
        <dbReference type="Proteomes" id="UP000321058"/>
    </source>
</evidence>
<dbReference type="GO" id="GO:0030288">
    <property type="term" value="C:outer membrane-bounded periplasmic space"/>
    <property type="evidence" value="ECO:0007669"/>
    <property type="project" value="TreeGrafter"/>
</dbReference>
<dbReference type="PANTHER" id="PTHR30006:SF3">
    <property type="entry name" value="THIAMINE-BINDING PERIPLASMIC PROTEIN"/>
    <property type="match status" value="1"/>
</dbReference>
<dbReference type="SUPFAM" id="SSF53850">
    <property type="entry name" value="Periplasmic binding protein-like II"/>
    <property type="match status" value="1"/>
</dbReference>
<reference evidence="6 7" key="1">
    <citation type="submission" date="2019-07" db="EMBL/GenBank/DDBJ databases">
        <title>Whole genome shotgun sequence of Reyranella soli NBRC 108950.</title>
        <authorList>
            <person name="Hosoyama A."/>
            <person name="Uohara A."/>
            <person name="Ohji S."/>
            <person name="Ichikawa N."/>
        </authorList>
    </citation>
    <scope>NUCLEOTIDE SEQUENCE [LARGE SCALE GENOMIC DNA]</scope>
    <source>
        <strain evidence="6 7">NBRC 108950</strain>
    </source>
</reference>
<evidence type="ECO:0000256" key="4">
    <source>
        <dbReference type="ARBA" id="ARBA00022729"/>
    </source>
</evidence>
<dbReference type="EMBL" id="BKAJ01000048">
    <property type="protein sequence ID" value="GEP55884.1"/>
    <property type="molecule type" value="Genomic_DNA"/>
</dbReference>
<evidence type="ECO:0000256" key="3">
    <source>
        <dbReference type="ARBA" id="ARBA00022448"/>
    </source>
</evidence>
<evidence type="ECO:0000256" key="5">
    <source>
        <dbReference type="ARBA" id="ARBA00022764"/>
    </source>
</evidence>
<protein>
    <submittedName>
        <fullName evidence="6">ABC transporter substrate-binding protein</fullName>
    </submittedName>
</protein>
<dbReference type="InterPro" id="IPR006059">
    <property type="entry name" value="SBP"/>
</dbReference>
<keyword evidence="4" id="KW-0732">Signal</keyword>
<dbReference type="AlphaFoldDB" id="A0A512NA78"/>
<dbReference type="PANTHER" id="PTHR30006">
    <property type="entry name" value="THIAMINE-BINDING PERIPLASMIC PROTEIN-RELATED"/>
    <property type="match status" value="1"/>
</dbReference>
<accession>A0A512NA78</accession>
<dbReference type="Proteomes" id="UP000321058">
    <property type="component" value="Unassembled WGS sequence"/>
</dbReference>
<dbReference type="GO" id="GO:0030975">
    <property type="term" value="F:thiamine binding"/>
    <property type="evidence" value="ECO:0007669"/>
    <property type="project" value="TreeGrafter"/>
</dbReference>